<evidence type="ECO:0000256" key="3">
    <source>
        <dbReference type="ARBA" id="ARBA00022692"/>
    </source>
</evidence>
<accession>A0AAP2W8G4</accession>
<proteinExistence type="predicted"/>
<evidence type="ECO:0000256" key="2">
    <source>
        <dbReference type="ARBA" id="ARBA00022475"/>
    </source>
</evidence>
<feature type="transmembrane region" description="Helical" evidence="6">
    <location>
        <begin position="74"/>
        <end position="92"/>
    </location>
</feature>
<feature type="transmembrane region" description="Helical" evidence="6">
    <location>
        <begin position="300"/>
        <end position="318"/>
    </location>
</feature>
<dbReference type="AlphaFoldDB" id="A0AAP2W8G4"/>
<keyword evidence="2" id="KW-1003">Cell membrane</keyword>
<evidence type="ECO:0000256" key="1">
    <source>
        <dbReference type="ARBA" id="ARBA00004651"/>
    </source>
</evidence>
<dbReference type="InterPro" id="IPR001851">
    <property type="entry name" value="ABC_transp_permease"/>
</dbReference>
<dbReference type="GO" id="GO:0022857">
    <property type="term" value="F:transmembrane transporter activity"/>
    <property type="evidence" value="ECO:0007669"/>
    <property type="project" value="InterPro"/>
</dbReference>
<evidence type="ECO:0000313" key="7">
    <source>
        <dbReference type="EMBL" id="MCD2492175.1"/>
    </source>
</evidence>
<sequence>MQKKTLTSKAGTAGHFAIDNAAALMCVVLILYNALFTKNFVQINSLWNLIAQTTSLMFVTMGMTLVISAGCTDLSVGAIMAISSSICGEYIVSGGNQAAAIFLALGISLVCGLINGTLVARYKLQPLVAMLVARMVYRAAAQIYTSGIARNVSSSIGAFIAQKRLFSFRLPVIVIPMILVIFLTWFIAKKTSFGKHVEAVGNNQRTAYLCGISVAGTIVAVYLFSSVLAGFGGLIELFRSGATDANTIGLDYEMSAIAAVTIGGTSMRGGKARIYGSIAGALLMTLITMTVNFSNITYQMANILKGVVIVFALALHSIERS</sequence>
<evidence type="ECO:0000256" key="4">
    <source>
        <dbReference type="ARBA" id="ARBA00022989"/>
    </source>
</evidence>
<feature type="transmembrane region" description="Helical" evidence="6">
    <location>
        <begin position="168"/>
        <end position="188"/>
    </location>
</feature>
<feature type="transmembrane region" description="Helical" evidence="6">
    <location>
        <begin position="12"/>
        <end position="34"/>
    </location>
</feature>
<dbReference type="Proteomes" id="UP001299265">
    <property type="component" value="Unassembled WGS sequence"/>
</dbReference>
<feature type="transmembrane region" description="Helical" evidence="6">
    <location>
        <begin position="208"/>
        <end position="231"/>
    </location>
</feature>
<feature type="transmembrane region" description="Helical" evidence="6">
    <location>
        <begin position="98"/>
        <end position="120"/>
    </location>
</feature>
<dbReference type="EMBL" id="JAJNOR010000003">
    <property type="protein sequence ID" value="MCD2492175.1"/>
    <property type="molecule type" value="Genomic_DNA"/>
</dbReference>
<keyword evidence="3 6" id="KW-0812">Transmembrane</keyword>
<evidence type="ECO:0000313" key="8">
    <source>
        <dbReference type="Proteomes" id="UP001299265"/>
    </source>
</evidence>
<dbReference type="PANTHER" id="PTHR32196">
    <property type="entry name" value="ABC TRANSPORTER PERMEASE PROTEIN YPHD-RELATED-RELATED"/>
    <property type="match status" value="1"/>
</dbReference>
<dbReference type="CDD" id="cd06579">
    <property type="entry name" value="TM_PBP1_transp_AraH_like"/>
    <property type="match status" value="1"/>
</dbReference>
<feature type="transmembrane region" description="Helical" evidence="6">
    <location>
        <begin position="274"/>
        <end position="294"/>
    </location>
</feature>
<dbReference type="RefSeq" id="WP_231062090.1">
    <property type="nucleotide sequence ID" value="NZ_JAJNOR010000003.1"/>
</dbReference>
<name>A0AAP2W8G4_9FIRM</name>
<comment type="subcellular location">
    <subcellularLocation>
        <location evidence="1">Cell membrane</location>
        <topology evidence="1">Multi-pass membrane protein</topology>
    </subcellularLocation>
</comment>
<protein>
    <submittedName>
        <fullName evidence="7">ABC transporter permease</fullName>
    </submittedName>
</protein>
<gene>
    <name evidence="7" type="ORF">LQE92_05975</name>
</gene>
<reference evidence="7 8" key="1">
    <citation type="submission" date="2021-11" db="EMBL/GenBank/DDBJ databases">
        <title>Lacrimispora sp. nov. NSJ-141 isolated from human feces.</title>
        <authorList>
            <person name="Abdugheni R."/>
        </authorList>
    </citation>
    <scope>NUCLEOTIDE SEQUENCE [LARGE SCALE GENOMIC DNA]</scope>
    <source>
        <strain evidence="7 8">NSJ-141</strain>
    </source>
</reference>
<keyword evidence="8" id="KW-1185">Reference proteome</keyword>
<feature type="transmembrane region" description="Helical" evidence="6">
    <location>
        <begin position="46"/>
        <end position="67"/>
    </location>
</feature>
<evidence type="ECO:0000256" key="6">
    <source>
        <dbReference type="SAM" id="Phobius"/>
    </source>
</evidence>
<keyword evidence="5 6" id="KW-0472">Membrane</keyword>
<dbReference type="GO" id="GO:0005886">
    <property type="term" value="C:plasma membrane"/>
    <property type="evidence" value="ECO:0007669"/>
    <property type="project" value="UniProtKB-SubCell"/>
</dbReference>
<organism evidence="7 8">
    <name type="scientific">Lientehia hominis</name>
    <dbReference type="NCBI Taxonomy" id="2897778"/>
    <lineage>
        <taxon>Bacteria</taxon>
        <taxon>Bacillati</taxon>
        <taxon>Bacillota</taxon>
        <taxon>Clostridia</taxon>
        <taxon>Lachnospirales</taxon>
        <taxon>Lachnospiraceae</taxon>
        <taxon>Lientehia</taxon>
    </lineage>
</organism>
<comment type="caution">
    <text evidence="7">The sequence shown here is derived from an EMBL/GenBank/DDBJ whole genome shotgun (WGS) entry which is preliminary data.</text>
</comment>
<keyword evidence="4 6" id="KW-1133">Transmembrane helix</keyword>
<evidence type="ECO:0000256" key="5">
    <source>
        <dbReference type="ARBA" id="ARBA00023136"/>
    </source>
</evidence>
<dbReference type="Pfam" id="PF02653">
    <property type="entry name" value="BPD_transp_2"/>
    <property type="match status" value="1"/>
</dbReference>